<keyword evidence="4 5" id="KW-0732">Signal</keyword>
<dbReference type="InterPro" id="IPR051313">
    <property type="entry name" value="Bact_iron-sidero_bind"/>
</dbReference>
<dbReference type="PROSITE" id="PS51257">
    <property type="entry name" value="PROKAR_LIPOPROTEIN"/>
    <property type="match status" value="1"/>
</dbReference>
<dbReference type="OrthoDB" id="63946at2"/>
<evidence type="ECO:0000259" key="6">
    <source>
        <dbReference type="PROSITE" id="PS50983"/>
    </source>
</evidence>
<feature type="chain" id="PRO_5038959874" evidence="5">
    <location>
        <begin position="20"/>
        <end position="318"/>
    </location>
</feature>
<dbReference type="CDD" id="cd01140">
    <property type="entry name" value="FatB"/>
    <property type="match status" value="1"/>
</dbReference>
<dbReference type="GO" id="GO:0005886">
    <property type="term" value="C:plasma membrane"/>
    <property type="evidence" value="ECO:0007669"/>
    <property type="project" value="UniProtKB-SubCell"/>
</dbReference>
<comment type="similarity">
    <text evidence="2">Belongs to the bacterial solute-binding protein 8 family.</text>
</comment>
<gene>
    <name evidence="7" type="ORF">DFO73_11745</name>
</gene>
<comment type="subcellular location">
    <subcellularLocation>
        <location evidence="1">Cell membrane</location>
        <topology evidence="1">Lipid-anchor</topology>
    </subcellularLocation>
</comment>
<dbReference type="GO" id="GO:0030288">
    <property type="term" value="C:outer membrane-bounded periplasmic space"/>
    <property type="evidence" value="ECO:0007669"/>
    <property type="project" value="TreeGrafter"/>
</dbReference>
<dbReference type="PROSITE" id="PS50983">
    <property type="entry name" value="FE_B12_PBP"/>
    <property type="match status" value="1"/>
</dbReference>
<dbReference type="EMBL" id="QGTW01000017">
    <property type="protein sequence ID" value="PWW20045.1"/>
    <property type="molecule type" value="Genomic_DNA"/>
</dbReference>
<feature type="signal peptide" evidence="5">
    <location>
        <begin position="1"/>
        <end position="19"/>
    </location>
</feature>
<evidence type="ECO:0000313" key="8">
    <source>
        <dbReference type="Proteomes" id="UP000247150"/>
    </source>
</evidence>
<dbReference type="Pfam" id="PF01497">
    <property type="entry name" value="Peripla_BP_2"/>
    <property type="match status" value="1"/>
</dbReference>
<evidence type="ECO:0000313" key="7">
    <source>
        <dbReference type="EMBL" id="PWW20045.1"/>
    </source>
</evidence>
<accession>A0A2V2ZJB6</accession>
<evidence type="ECO:0000256" key="4">
    <source>
        <dbReference type="ARBA" id="ARBA00022729"/>
    </source>
</evidence>
<dbReference type="RefSeq" id="WP_110067235.1">
    <property type="nucleotide sequence ID" value="NZ_QGTW01000017.1"/>
</dbReference>
<organism evidence="7 8">
    <name type="scientific">Cytobacillus oceanisediminis</name>
    <dbReference type="NCBI Taxonomy" id="665099"/>
    <lineage>
        <taxon>Bacteria</taxon>
        <taxon>Bacillati</taxon>
        <taxon>Bacillota</taxon>
        <taxon>Bacilli</taxon>
        <taxon>Bacillales</taxon>
        <taxon>Bacillaceae</taxon>
        <taxon>Cytobacillus</taxon>
    </lineage>
</organism>
<evidence type="ECO:0000256" key="5">
    <source>
        <dbReference type="SAM" id="SignalP"/>
    </source>
</evidence>
<dbReference type="AlphaFoldDB" id="A0A2V2ZJB6"/>
<dbReference type="SUPFAM" id="SSF53807">
    <property type="entry name" value="Helical backbone' metal receptor"/>
    <property type="match status" value="1"/>
</dbReference>
<evidence type="ECO:0000256" key="3">
    <source>
        <dbReference type="ARBA" id="ARBA00022448"/>
    </source>
</evidence>
<evidence type="ECO:0000256" key="1">
    <source>
        <dbReference type="ARBA" id="ARBA00004193"/>
    </source>
</evidence>
<reference evidence="7 8" key="1">
    <citation type="submission" date="2018-05" db="EMBL/GenBank/DDBJ databases">
        <title>Freshwater and sediment microbial communities from various areas in North America, analyzing microbe dynamics in response to fracking.</title>
        <authorList>
            <person name="Lamendella R."/>
        </authorList>
    </citation>
    <scope>NUCLEOTIDE SEQUENCE [LARGE SCALE GENOMIC DNA]</scope>
    <source>
        <strain evidence="7 8">15_TX</strain>
    </source>
</reference>
<evidence type="ECO:0000256" key="2">
    <source>
        <dbReference type="ARBA" id="ARBA00008814"/>
    </source>
</evidence>
<keyword evidence="3" id="KW-0813">Transport</keyword>
<sequence>MARKLSLFLIMAVLAIVTAACGTETSQEANGSDKDSKTESNEITIEHQLGETPVKVNPEKVIVFDFGVLDTLDKLGVEVTGVPQVNIPQYLSKFEDSKYENVGSLKEPDFEKISEIEPELIIISGRQQEAYEELSEIAPTIFMGVDTSKYMQSFKENTKTLGEVFGKEEEAEKELASIEESIAALKEKATADGSNGLIILANEGSLSAYGSASRFGIIHDVFGIKPADDKIEVSTHGQSVSSEYIVEKDPDYLFVIDRGAAVEGESSAKQIIENELVKKTKAYKNDHIVYLNPDYWYLSGGGLVSVAEMVKEIEKGLE</sequence>
<protein>
    <submittedName>
        <fullName evidence="7">Iron complex transport system substrate-binding protein</fullName>
    </submittedName>
</protein>
<feature type="domain" description="Fe/B12 periplasmic-binding" evidence="6">
    <location>
        <begin position="60"/>
        <end position="318"/>
    </location>
</feature>
<dbReference type="PANTHER" id="PTHR30532">
    <property type="entry name" value="IRON III DICITRATE-BINDING PERIPLASMIC PROTEIN"/>
    <property type="match status" value="1"/>
</dbReference>
<dbReference type="PANTHER" id="PTHR30532:SF28">
    <property type="entry name" value="PETROBACTIN-BINDING PROTEIN YCLQ"/>
    <property type="match status" value="1"/>
</dbReference>
<dbReference type="Gene3D" id="3.40.50.1980">
    <property type="entry name" value="Nitrogenase molybdenum iron protein domain"/>
    <property type="match status" value="2"/>
</dbReference>
<dbReference type="GO" id="GO:1901678">
    <property type="term" value="P:iron coordination entity transport"/>
    <property type="evidence" value="ECO:0007669"/>
    <property type="project" value="UniProtKB-ARBA"/>
</dbReference>
<comment type="caution">
    <text evidence="7">The sequence shown here is derived from an EMBL/GenBank/DDBJ whole genome shotgun (WGS) entry which is preliminary data.</text>
</comment>
<dbReference type="Proteomes" id="UP000247150">
    <property type="component" value="Unassembled WGS sequence"/>
</dbReference>
<dbReference type="InterPro" id="IPR002491">
    <property type="entry name" value="ABC_transptr_periplasmic_BD"/>
</dbReference>
<dbReference type="InterPro" id="IPR033870">
    <property type="entry name" value="FatB"/>
</dbReference>
<name>A0A2V2ZJB6_9BACI</name>
<proteinExistence type="inferred from homology"/>